<dbReference type="InterPro" id="IPR038050">
    <property type="entry name" value="Neuro_actylchol_rec"/>
</dbReference>
<keyword evidence="1" id="KW-0812">Transmembrane</keyword>
<proteinExistence type="predicted"/>
<evidence type="ECO:0008006" key="3">
    <source>
        <dbReference type="Google" id="ProtNLM"/>
    </source>
</evidence>
<feature type="transmembrane region" description="Helical" evidence="1">
    <location>
        <begin position="41"/>
        <end position="63"/>
    </location>
</feature>
<dbReference type="InterPro" id="IPR036719">
    <property type="entry name" value="Neuro-gated_channel_TM_sf"/>
</dbReference>
<keyword evidence="1" id="KW-1133">Transmembrane helix</keyword>
<evidence type="ECO:0000256" key="1">
    <source>
        <dbReference type="SAM" id="Phobius"/>
    </source>
</evidence>
<evidence type="ECO:0000313" key="2">
    <source>
        <dbReference type="EMBL" id="CAD9089113.1"/>
    </source>
</evidence>
<name>A0A7S1PLF3_ALECA</name>
<organism evidence="2">
    <name type="scientific">Alexandrium catenella</name>
    <name type="common">Red tide dinoflagellate</name>
    <name type="synonym">Gonyaulax catenella</name>
    <dbReference type="NCBI Taxonomy" id="2925"/>
    <lineage>
        <taxon>Eukaryota</taxon>
        <taxon>Sar</taxon>
        <taxon>Alveolata</taxon>
        <taxon>Dinophyceae</taxon>
        <taxon>Gonyaulacales</taxon>
        <taxon>Pyrocystaceae</taxon>
        <taxon>Alexandrium</taxon>
    </lineage>
</organism>
<dbReference type="SUPFAM" id="SSF90112">
    <property type="entry name" value="Neurotransmitter-gated ion-channel transmembrane pore"/>
    <property type="match status" value="1"/>
</dbReference>
<keyword evidence="1" id="KW-0472">Membrane</keyword>
<dbReference type="GO" id="GO:0016020">
    <property type="term" value="C:membrane"/>
    <property type="evidence" value="ECO:0007669"/>
    <property type="project" value="InterPro"/>
</dbReference>
<accession>A0A7S1PLF3</accession>
<feature type="transmembrane region" description="Helical" evidence="1">
    <location>
        <begin position="103"/>
        <end position="122"/>
    </location>
</feature>
<sequence length="199" mass="23001">MNDFQVVQEIPIVWELKIAHLEEDVFVLAIDVKTRRKASYYLMNVALVMFVIISLVLCSWAVHPGDIQARHNVDYMLLLTAVAYKLVLCSTLPPVSYVTIMDVYIMFGFFFLTLVIIVHTMLPFSHTQLVDNSPLTMPSQFNSEEESLIEADKICFRVFAGTWGAWNIIYFVYMYVHGQERQEDQGTGGRYARCKREQL</sequence>
<feature type="transmembrane region" description="Helical" evidence="1">
    <location>
        <begin position="75"/>
        <end position="96"/>
    </location>
</feature>
<reference evidence="2" key="1">
    <citation type="submission" date="2021-01" db="EMBL/GenBank/DDBJ databases">
        <authorList>
            <person name="Corre E."/>
            <person name="Pelletier E."/>
            <person name="Niang G."/>
            <person name="Scheremetjew M."/>
            <person name="Finn R."/>
            <person name="Kale V."/>
            <person name="Holt S."/>
            <person name="Cochrane G."/>
            <person name="Meng A."/>
            <person name="Brown T."/>
            <person name="Cohen L."/>
        </authorList>
    </citation>
    <scope>NUCLEOTIDE SEQUENCE</scope>
    <source>
        <strain evidence="2">OF101</strain>
    </source>
</reference>
<dbReference type="Gene3D" id="1.20.58.390">
    <property type="entry name" value="Neurotransmitter-gated ion-channel transmembrane domain"/>
    <property type="match status" value="1"/>
</dbReference>
<dbReference type="AlphaFoldDB" id="A0A7S1PLF3"/>
<dbReference type="GO" id="GO:0006811">
    <property type="term" value="P:monoatomic ion transport"/>
    <property type="evidence" value="ECO:0007669"/>
    <property type="project" value="InterPro"/>
</dbReference>
<dbReference type="EMBL" id="HBGE01003147">
    <property type="protein sequence ID" value="CAD9089113.1"/>
    <property type="molecule type" value="Transcribed_RNA"/>
</dbReference>
<gene>
    <name evidence="2" type="ORF">ACAT0790_LOCUS1886</name>
</gene>
<feature type="transmembrane region" description="Helical" evidence="1">
    <location>
        <begin position="156"/>
        <end position="176"/>
    </location>
</feature>
<protein>
    <recommendedName>
        <fullName evidence="3">Neurotransmitter-gated ion-channel transmembrane domain-containing protein</fullName>
    </recommendedName>
</protein>